<dbReference type="GO" id="GO:0005634">
    <property type="term" value="C:nucleus"/>
    <property type="evidence" value="ECO:0007669"/>
    <property type="project" value="UniProtKB-SubCell"/>
</dbReference>
<keyword evidence="8" id="KW-1185">Reference proteome</keyword>
<sequence>MNFIIYTNISFNIKFHSMQRIPNSFTKKHGNDTSNPIFLKTPDGKKWKIYLTKKDGDIWFHKGWMEFAKHYSLDHGHMMFFQCEEKETSQFDVHIFDKSTLEIEYNVHGTQHNLEQNSDNNVEIWDKPPNSFEKSRLKSPILPCSQPHKKLKTETREGVGTSSNLQTLPMPHVQASEDMDGGTECLKMEHEQEQLIYKMNEALNRARSFKSKNPSFIMVIKPSYLYYYSLYVPSQFSINYLKKKQSDILLQLLDGRTWHARYSYGKIKVGWRKFVEDNKLENGDVCLFELTKSQALTLKVLIFRDEEQPHSSPPKACNHYLR</sequence>
<dbReference type="CDD" id="cd10017">
    <property type="entry name" value="B3_DNA"/>
    <property type="match status" value="2"/>
</dbReference>
<feature type="domain" description="TF-B3" evidence="7">
    <location>
        <begin position="215"/>
        <end position="306"/>
    </location>
</feature>
<dbReference type="SMART" id="SM01019">
    <property type="entry name" value="B3"/>
    <property type="match status" value="2"/>
</dbReference>
<evidence type="ECO:0000256" key="2">
    <source>
        <dbReference type="ARBA" id="ARBA00023015"/>
    </source>
</evidence>
<dbReference type="PANTHER" id="PTHR31920">
    <property type="entry name" value="B3 DOMAIN-CONTAINING"/>
    <property type="match status" value="1"/>
</dbReference>
<dbReference type="PROSITE" id="PS50863">
    <property type="entry name" value="B3"/>
    <property type="match status" value="2"/>
</dbReference>
<dbReference type="STRING" id="3827.A0A3Q7YAS9"/>
<dbReference type="AlphaFoldDB" id="A0A3Q7YAS9"/>
<dbReference type="KEGG" id="cam:101507403"/>
<evidence type="ECO:0000256" key="1">
    <source>
        <dbReference type="ARBA" id="ARBA00004123"/>
    </source>
</evidence>
<evidence type="ECO:0000256" key="3">
    <source>
        <dbReference type="ARBA" id="ARBA00023125"/>
    </source>
</evidence>
<accession>A0A3Q7YAS9</accession>
<keyword evidence="2" id="KW-0805">Transcription regulation</keyword>
<evidence type="ECO:0000256" key="6">
    <source>
        <dbReference type="SAM" id="MobiDB-lite"/>
    </source>
</evidence>
<gene>
    <name evidence="9" type="primary">LOC101507403</name>
</gene>
<dbReference type="GO" id="GO:0003677">
    <property type="term" value="F:DNA binding"/>
    <property type="evidence" value="ECO:0007669"/>
    <property type="project" value="UniProtKB-KW"/>
</dbReference>
<reference evidence="8" key="1">
    <citation type="journal article" date="2013" name="Nat. Biotechnol.">
        <title>Draft genome sequence of chickpea (Cicer arietinum) provides a resource for trait improvement.</title>
        <authorList>
            <person name="Varshney R.K."/>
            <person name="Song C."/>
            <person name="Saxena R.K."/>
            <person name="Azam S."/>
            <person name="Yu S."/>
            <person name="Sharpe A.G."/>
            <person name="Cannon S."/>
            <person name="Baek J."/>
            <person name="Rosen B.D."/>
            <person name="Tar'an B."/>
            <person name="Millan T."/>
            <person name="Zhang X."/>
            <person name="Ramsay L.D."/>
            <person name="Iwata A."/>
            <person name="Wang Y."/>
            <person name="Nelson W."/>
            <person name="Farmer A.D."/>
            <person name="Gaur P.M."/>
            <person name="Soderlund C."/>
            <person name="Penmetsa R.V."/>
            <person name="Xu C."/>
            <person name="Bharti A.K."/>
            <person name="He W."/>
            <person name="Winter P."/>
            <person name="Zhao S."/>
            <person name="Hane J.K."/>
            <person name="Carrasquilla-Garcia N."/>
            <person name="Condie J.A."/>
            <person name="Upadhyaya H.D."/>
            <person name="Luo M.C."/>
            <person name="Thudi M."/>
            <person name="Gowda C.L."/>
            <person name="Singh N.P."/>
            <person name="Lichtenzveig J."/>
            <person name="Gali K.K."/>
            <person name="Rubio J."/>
            <person name="Nadarajan N."/>
            <person name="Dolezel J."/>
            <person name="Bansal K.C."/>
            <person name="Xu X."/>
            <person name="Edwards D."/>
            <person name="Zhang G."/>
            <person name="Kahl G."/>
            <person name="Gil J."/>
            <person name="Singh K.B."/>
            <person name="Datta S.K."/>
            <person name="Jackson S.A."/>
            <person name="Wang J."/>
            <person name="Cook D.R."/>
        </authorList>
    </citation>
    <scope>NUCLEOTIDE SEQUENCE [LARGE SCALE GENOMIC DNA]</scope>
    <source>
        <strain evidence="8">cv. CDC Frontier</strain>
    </source>
</reference>
<reference evidence="9" key="2">
    <citation type="submission" date="2025-08" db="UniProtKB">
        <authorList>
            <consortium name="RefSeq"/>
        </authorList>
    </citation>
    <scope>IDENTIFICATION</scope>
    <source>
        <tissue evidence="9">Etiolated seedlings</tissue>
    </source>
</reference>
<feature type="domain" description="TF-B3" evidence="7">
    <location>
        <begin position="4"/>
        <end position="99"/>
    </location>
</feature>
<protein>
    <submittedName>
        <fullName evidence="9">B3 domain-containing transcription factor VRN1-like</fullName>
    </submittedName>
</protein>
<dbReference type="InterPro" id="IPR050655">
    <property type="entry name" value="Plant_B3_domain"/>
</dbReference>
<proteinExistence type="predicted"/>
<keyword evidence="4" id="KW-0804">Transcription</keyword>
<dbReference type="RefSeq" id="XP_027189947.1">
    <property type="nucleotide sequence ID" value="XM_027334146.1"/>
</dbReference>
<feature type="region of interest" description="Disordered" evidence="6">
    <location>
        <begin position="143"/>
        <end position="167"/>
    </location>
</feature>
<evidence type="ECO:0000313" key="9">
    <source>
        <dbReference type="RefSeq" id="XP_027189947.1"/>
    </source>
</evidence>
<keyword evidence="3" id="KW-0238">DNA-binding</keyword>
<dbReference type="PaxDb" id="3827-XP_004498232.1"/>
<dbReference type="InterPro" id="IPR003340">
    <property type="entry name" value="B3_DNA-bd"/>
</dbReference>
<evidence type="ECO:0000256" key="5">
    <source>
        <dbReference type="ARBA" id="ARBA00023242"/>
    </source>
</evidence>
<comment type="subcellular location">
    <subcellularLocation>
        <location evidence="1">Nucleus</location>
    </subcellularLocation>
</comment>
<dbReference type="InterPro" id="IPR015300">
    <property type="entry name" value="DNA-bd_pseudobarrel_sf"/>
</dbReference>
<dbReference type="SUPFAM" id="SSF101936">
    <property type="entry name" value="DNA-binding pseudobarrel domain"/>
    <property type="match status" value="2"/>
</dbReference>
<name>A0A3Q7YAS9_CICAR</name>
<keyword evidence="5" id="KW-0539">Nucleus</keyword>
<dbReference type="Pfam" id="PF02362">
    <property type="entry name" value="B3"/>
    <property type="match status" value="2"/>
</dbReference>
<organism evidence="8 9">
    <name type="scientific">Cicer arietinum</name>
    <name type="common">Chickpea</name>
    <name type="synonym">Garbanzo</name>
    <dbReference type="NCBI Taxonomy" id="3827"/>
    <lineage>
        <taxon>Eukaryota</taxon>
        <taxon>Viridiplantae</taxon>
        <taxon>Streptophyta</taxon>
        <taxon>Embryophyta</taxon>
        <taxon>Tracheophyta</taxon>
        <taxon>Spermatophyta</taxon>
        <taxon>Magnoliopsida</taxon>
        <taxon>eudicotyledons</taxon>
        <taxon>Gunneridae</taxon>
        <taxon>Pentapetalae</taxon>
        <taxon>rosids</taxon>
        <taxon>fabids</taxon>
        <taxon>Fabales</taxon>
        <taxon>Fabaceae</taxon>
        <taxon>Papilionoideae</taxon>
        <taxon>50 kb inversion clade</taxon>
        <taxon>NPAAA clade</taxon>
        <taxon>Hologalegina</taxon>
        <taxon>IRL clade</taxon>
        <taxon>Cicereae</taxon>
        <taxon>Cicer</taxon>
    </lineage>
</organism>
<dbReference type="Proteomes" id="UP000087171">
    <property type="component" value="Chromosome Ca4"/>
</dbReference>
<dbReference type="OrthoDB" id="1688597at2759"/>
<evidence type="ECO:0000313" key="8">
    <source>
        <dbReference type="Proteomes" id="UP000087171"/>
    </source>
</evidence>
<evidence type="ECO:0000256" key="4">
    <source>
        <dbReference type="ARBA" id="ARBA00023163"/>
    </source>
</evidence>
<dbReference type="Gene3D" id="2.40.330.10">
    <property type="entry name" value="DNA-binding pseudobarrel domain"/>
    <property type="match status" value="2"/>
</dbReference>
<dbReference type="PANTHER" id="PTHR31920:SF108">
    <property type="entry name" value="B3 DOMAIN-CONTAINING TRANSCRIPTION FACTOR VRN1-LIKE"/>
    <property type="match status" value="1"/>
</dbReference>
<evidence type="ECO:0000259" key="7">
    <source>
        <dbReference type="PROSITE" id="PS50863"/>
    </source>
</evidence>